<feature type="chain" id="PRO_5045767039" description="Lipoprotein" evidence="1">
    <location>
        <begin position="21"/>
        <end position="130"/>
    </location>
</feature>
<dbReference type="RefSeq" id="WP_346784514.1">
    <property type="nucleotide sequence ID" value="NZ_JBDLBR010000002.1"/>
</dbReference>
<organism evidence="2 3">
    <name type="scientific">Aurantiacibacter flavus</name>
    <dbReference type="NCBI Taxonomy" id="3145232"/>
    <lineage>
        <taxon>Bacteria</taxon>
        <taxon>Pseudomonadati</taxon>
        <taxon>Pseudomonadota</taxon>
        <taxon>Alphaproteobacteria</taxon>
        <taxon>Sphingomonadales</taxon>
        <taxon>Erythrobacteraceae</taxon>
        <taxon>Aurantiacibacter</taxon>
    </lineage>
</organism>
<dbReference type="PROSITE" id="PS51257">
    <property type="entry name" value="PROKAR_LIPOPROTEIN"/>
    <property type="match status" value="1"/>
</dbReference>
<gene>
    <name evidence="2" type="ORF">ABDJ38_07745</name>
</gene>
<dbReference type="EMBL" id="JBDLBR010000002">
    <property type="protein sequence ID" value="MEN7537063.1"/>
    <property type="molecule type" value="Genomic_DNA"/>
</dbReference>
<evidence type="ECO:0000313" key="2">
    <source>
        <dbReference type="EMBL" id="MEN7537063.1"/>
    </source>
</evidence>
<evidence type="ECO:0000313" key="3">
    <source>
        <dbReference type="Proteomes" id="UP001484535"/>
    </source>
</evidence>
<sequence>MTFKTLLAPIALAAAMSGCAIIPQASTPVLPTGSDVALNESVTVGPLIATPLKVVEDSRCPMNARCIRAGDAIVTTRLSDGNTTSTVDLTLGETVEAFGYPVLLSSVTPTRMTNTTLAARDYRFTYELAE</sequence>
<feature type="signal peptide" evidence="1">
    <location>
        <begin position="1"/>
        <end position="20"/>
    </location>
</feature>
<proteinExistence type="predicted"/>
<keyword evidence="3" id="KW-1185">Reference proteome</keyword>
<keyword evidence="1" id="KW-0732">Signal</keyword>
<protein>
    <recommendedName>
        <fullName evidence="4">Lipoprotein</fullName>
    </recommendedName>
</protein>
<name>A0ABV0CW29_9SPHN</name>
<evidence type="ECO:0000256" key="1">
    <source>
        <dbReference type="SAM" id="SignalP"/>
    </source>
</evidence>
<evidence type="ECO:0008006" key="4">
    <source>
        <dbReference type="Google" id="ProtNLM"/>
    </source>
</evidence>
<accession>A0ABV0CW29</accession>
<dbReference type="Proteomes" id="UP001484535">
    <property type="component" value="Unassembled WGS sequence"/>
</dbReference>
<reference evidence="2 3" key="1">
    <citation type="submission" date="2024-05" db="EMBL/GenBank/DDBJ databases">
        <authorList>
            <person name="Park S."/>
        </authorList>
    </citation>
    <scope>NUCLEOTIDE SEQUENCE [LARGE SCALE GENOMIC DNA]</scope>
    <source>
        <strain evidence="2 3">DGU5</strain>
    </source>
</reference>
<comment type="caution">
    <text evidence="2">The sequence shown here is derived from an EMBL/GenBank/DDBJ whole genome shotgun (WGS) entry which is preliminary data.</text>
</comment>